<dbReference type="Gene3D" id="1.10.287.470">
    <property type="entry name" value="Helix hairpin bin"/>
    <property type="match status" value="1"/>
</dbReference>
<feature type="domain" description="Multidrug resistance protein MdtA-like barrel-sandwich hybrid" evidence="4">
    <location>
        <begin position="71"/>
        <end position="206"/>
    </location>
</feature>
<dbReference type="PROSITE" id="PS51257">
    <property type="entry name" value="PROKAR_LIPOPROTEIN"/>
    <property type="match status" value="1"/>
</dbReference>
<proteinExistence type="inferred from homology"/>
<feature type="signal peptide" evidence="2">
    <location>
        <begin position="1"/>
        <end position="32"/>
    </location>
</feature>
<protein>
    <submittedName>
        <fullName evidence="5">Efflux transporter periplasmic adaptor subunit</fullName>
    </submittedName>
</protein>
<dbReference type="InterPro" id="IPR058625">
    <property type="entry name" value="MdtA-like_BSH"/>
</dbReference>
<evidence type="ECO:0000313" key="6">
    <source>
        <dbReference type="Proteomes" id="UP000251842"/>
    </source>
</evidence>
<feature type="chain" id="PRO_5016683109" evidence="2">
    <location>
        <begin position="33"/>
        <end position="376"/>
    </location>
</feature>
<name>A0A344J2T3_9GAMM</name>
<sequence length="376" mass="39067">MPRPAAADGRTMHLAKMLLAGAMTALLLTACADAPAPDATPALPKDFATFTVEAGGAIPGRGWEGVVESVRRADLAAQTAGRVTAVNVDVDDRVAAGQVLLRISAVEQQAGANTARAQLRAAEAAAAEAEQTWRRYAALGGGQYVSRQQVDQARAARDAAAAARDAARAQVAQAAQQADYTVVRAPFAGVVARRDVEPGETIAPGMPLLSVYAPGELRIEVAVPQTRAEAIRRDPRARVRLGDGREVVPAGVVVFPAADPLSHSVNVRVTLPDLAPVPAPGTTAKVVFDADAVQDDNDQPPRAVRIPVDALVQRGELSGVYVVRDGRLLLRQLRLGAARAGHVEVIAGLDAGDVVARDPVAATRAIAAQRQAAASK</sequence>
<comment type="similarity">
    <text evidence="1">Belongs to the membrane fusion protein (MFP) (TC 8.A.1) family.</text>
</comment>
<gene>
    <name evidence="5" type="ORF">DCD74_00330</name>
</gene>
<evidence type="ECO:0000313" key="5">
    <source>
        <dbReference type="EMBL" id="AXA83343.1"/>
    </source>
</evidence>
<dbReference type="Pfam" id="PF25917">
    <property type="entry name" value="BSH_RND"/>
    <property type="match status" value="1"/>
</dbReference>
<dbReference type="NCBIfam" id="TIGR01730">
    <property type="entry name" value="RND_mfp"/>
    <property type="match status" value="1"/>
</dbReference>
<keyword evidence="6" id="KW-1185">Reference proteome</keyword>
<accession>A0A344J2T3</accession>
<evidence type="ECO:0000256" key="1">
    <source>
        <dbReference type="ARBA" id="ARBA00009477"/>
    </source>
</evidence>
<evidence type="ECO:0000259" key="3">
    <source>
        <dbReference type="Pfam" id="PF25876"/>
    </source>
</evidence>
<keyword evidence="2" id="KW-0732">Signal</keyword>
<dbReference type="EMBL" id="CP029556">
    <property type="protein sequence ID" value="AXA83343.1"/>
    <property type="molecule type" value="Genomic_DNA"/>
</dbReference>
<evidence type="ECO:0000256" key="2">
    <source>
        <dbReference type="SAM" id="SignalP"/>
    </source>
</evidence>
<dbReference type="AlphaFoldDB" id="A0A344J2T3"/>
<dbReference type="GO" id="GO:1990281">
    <property type="term" value="C:efflux pump complex"/>
    <property type="evidence" value="ECO:0007669"/>
    <property type="project" value="TreeGrafter"/>
</dbReference>
<dbReference type="Pfam" id="PF25876">
    <property type="entry name" value="HH_MFP_RND"/>
    <property type="match status" value="1"/>
</dbReference>
<dbReference type="InterPro" id="IPR006143">
    <property type="entry name" value="RND_pump_MFP"/>
</dbReference>
<dbReference type="SUPFAM" id="SSF111369">
    <property type="entry name" value="HlyD-like secretion proteins"/>
    <property type="match status" value="1"/>
</dbReference>
<dbReference type="InterPro" id="IPR058624">
    <property type="entry name" value="MdtA-like_HH"/>
</dbReference>
<dbReference type="PANTHER" id="PTHR30469:SF18">
    <property type="entry name" value="RESISTANCE-NODULATION-CELL DIVISION (RND) EFFLUX MEMBRANE FUSION PROTEIN-RELATED"/>
    <property type="match status" value="1"/>
</dbReference>
<dbReference type="KEGG" id="lue:DCD74_00330"/>
<dbReference type="OrthoDB" id="5730196at2"/>
<dbReference type="PANTHER" id="PTHR30469">
    <property type="entry name" value="MULTIDRUG RESISTANCE PROTEIN MDTA"/>
    <property type="match status" value="1"/>
</dbReference>
<reference evidence="6" key="1">
    <citation type="submission" date="2018-05" db="EMBL/GenBank/DDBJ databases">
        <title>Luteimonas pekinense sp. nov., isolated from human Meibomian gland secretions, Beijing, China.</title>
        <authorList>
            <person name="Wen T."/>
            <person name="Bai H."/>
            <person name="Lv H."/>
        </authorList>
    </citation>
    <scope>NUCLEOTIDE SEQUENCE [LARGE SCALE GENOMIC DNA]</scope>
    <source>
        <strain evidence="6">83-4</strain>
    </source>
</reference>
<dbReference type="Proteomes" id="UP000251842">
    <property type="component" value="Chromosome"/>
</dbReference>
<dbReference type="GO" id="GO:0015562">
    <property type="term" value="F:efflux transmembrane transporter activity"/>
    <property type="evidence" value="ECO:0007669"/>
    <property type="project" value="TreeGrafter"/>
</dbReference>
<dbReference type="Gene3D" id="2.40.50.100">
    <property type="match status" value="1"/>
</dbReference>
<dbReference type="Gene3D" id="2.40.30.170">
    <property type="match status" value="1"/>
</dbReference>
<organism evidence="5 6">
    <name type="scientific">Solilutibacter oculi</name>
    <dbReference type="NCBI Taxonomy" id="2698682"/>
    <lineage>
        <taxon>Bacteria</taxon>
        <taxon>Pseudomonadati</taxon>
        <taxon>Pseudomonadota</taxon>
        <taxon>Gammaproteobacteria</taxon>
        <taxon>Lysobacterales</taxon>
        <taxon>Lysobacteraceae</taxon>
        <taxon>Solilutibacter</taxon>
    </lineage>
</organism>
<dbReference type="Gene3D" id="2.40.420.20">
    <property type="match status" value="1"/>
</dbReference>
<evidence type="ECO:0000259" key="4">
    <source>
        <dbReference type="Pfam" id="PF25917"/>
    </source>
</evidence>
<feature type="domain" description="Multidrug resistance protein MdtA-like alpha-helical hairpin" evidence="3">
    <location>
        <begin position="113"/>
        <end position="181"/>
    </location>
</feature>